<dbReference type="AlphaFoldDB" id="A0A2K8L011"/>
<evidence type="ECO:0000256" key="2">
    <source>
        <dbReference type="ARBA" id="ARBA00022692"/>
    </source>
</evidence>
<evidence type="ECO:0000256" key="5">
    <source>
        <dbReference type="SAM" id="Phobius"/>
    </source>
</evidence>
<dbReference type="InterPro" id="IPR009915">
    <property type="entry name" value="NnrU_dom"/>
</dbReference>
<evidence type="ECO:0000259" key="6">
    <source>
        <dbReference type="Pfam" id="PF07298"/>
    </source>
</evidence>
<comment type="subcellular location">
    <subcellularLocation>
        <location evidence="1">Membrane</location>
        <topology evidence="1">Multi-pass membrane protein</topology>
    </subcellularLocation>
</comment>
<evidence type="ECO:0000313" key="8">
    <source>
        <dbReference type="Proteomes" id="UP000231701"/>
    </source>
</evidence>
<keyword evidence="8" id="KW-1185">Reference proteome</keyword>
<feature type="transmembrane region" description="Helical" evidence="5">
    <location>
        <begin position="97"/>
        <end position="115"/>
    </location>
</feature>
<dbReference type="Pfam" id="PF07298">
    <property type="entry name" value="NnrU"/>
    <property type="match status" value="1"/>
</dbReference>
<dbReference type="EMBL" id="CP018799">
    <property type="protein sequence ID" value="ATX80608.1"/>
    <property type="molecule type" value="Genomic_DNA"/>
</dbReference>
<keyword evidence="2 5" id="KW-0812">Transmembrane</keyword>
<evidence type="ECO:0000256" key="1">
    <source>
        <dbReference type="ARBA" id="ARBA00004141"/>
    </source>
</evidence>
<dbReference type="OrthoDB" id="5293641at2"/>
<evidence type="ECO:0000313" key="7">
    <source>
        <dbReference type="EMBL" id="ATX80608.1"/>
    </source>
</evidence>
<protein>
    <submittedName>
        <fullName evidence="7">Putative membrane protein</fullName>
    </submittedName>
</protein>
<feature type="transmembrane region" description="Helical" evidence="5">
    <location>
        <begin position="69"/>
        <end position="90"/>
    </location>
</feature>
<evidence type="ECO:0000256" key="4">
    <source>
        <dbReference type="ARBA" id="ARBA00023136"/>
    </source>
</evidence>
<reference evidence="7 8" key="1">
    <citation type="submission" date="2016-12" db="EMBL/GenBank/DDBJ databases">
        <title>Isolation and genomic insights into novel planktonic Zetaproteobacteria from stratified waters of the Chesapeake Bay.</title>
        <authorList>
            <person name="McAllister S.M."/>
            <person name="Kato S."/>
            <person name="Chan C.S."/>
            <person name="Chiu B.K."/>
            <person name="Field E.K."/>
        </authorList>
    </citation>
    <scope>NUCLEOTIDE SEQUENCE [LARGE SCALE GENOMIC DNA]</scope>
    <source>
        <strain evidence="7 8">CP-5</strain>
    </source>
</reference>
<feature type="domain" description="NnrU" evidence="6">
    <location>
        <begin position="3"/>
        <end position="182"/>
    </location>
</feature>
<dbReference type="RefSeq" id="WP_100278356.1">
    <property type="nucleotide sequence ID" value="NZ_CP018799.1"/>
</dbReference>
<feature type="transmembrane region" description="Helical" evidence="5">
    <location>
        <begin position="35"/>
        <end position="54"/>
    </location>
</feature>
<feature type="transmembrane region" description="Helical" evidence="5">
    <location>
        <begin position="121"/>
        <end position="138"/>
    </location>
</feature>
<dbReference type="KEGG" id="maes:Ga0123461_2203"/>
<dbReference type="GO" id="GO:0016020">
    <property type="term" value="C:membrane"/>
    <property type="evidence" value="ECO:0007669"/>
    <property type="project" value="UniProtKB-SubCell"/>
</dbReference>
<evidence type="ECO:0000256" key="3">
    <source>
        <dbReference type="ARBA" id="ARBA00022989"/>
    </source>
</evidence>
<keyword evidence="3 5" id="KW-1133">Transmembrane helix</keyword>
<sequence>MELLIAGLIVFIGIHLIPAKVSLRELLVGRIGENGYKVGFALISMAGLALIVTGKGSAEFIEFYEPPSWGMHVTGLLMLFAIVSMVSFKLETSFRRVTAHPMLWGITFWSVGHLFANGDAASLLLFGSFLTYALFAMASANQRGARPAGNKISLMQDGIALVVSSLIYVALMMMHAHFTGISLMA</sequence>
<keyword evidence="4 5" id="KW-0472">Membrane</keyword>
<gene>
    <name evidence="7" type="ORF">Ga0123461_2203</name>
</gene>
<feature type="transmembrane region" description="Helical" evidence="5">
    <location>
        <begin position="6"/>
        <end position="23"/>
    </location>
</feature>
<accession>A0A2K8L011</accession>
<name>A0A2K8L011_MARES</name>
<organism evidence="7 8">
    <name type="scientific">Mariprofundus aestuarium</name>
    <dbReference type="NCBI Taxonomy" id="1921086"/>
    <lineage>
        <taxon>Bacteria</taxon>
        <taxon>Pseudomonadati</taxon>
        <taxon>Pseudomonadota</taxon>
        <taxon>Candidatius Mariprofundia</taxon>
        <taxon>Mariprofundales</taxon>
        <taxon>Mariprofundaceae</taxon>
        <taxon>Mariprofundus</taxon>
    </lineage>
</organism>
<dbReference type="Proteomes" id="UP000231701">
    <property type="component" value="Chromosome"/>
</dbReference>
<proteinExistence type="predicted"/>
<feature type="transmembrane region" description="Helical" evidence="5">
    <location>
        <begin position="159"/>
        <end position="178"/>
    </location>
</feature>